<proteinExistence type="predicted"/>
<dbReference type="InterPro" id="IPR010298">
    <property type="entry name" value="YacP-like"/>
</dbReference>
<dbReference type="Pfam" id="PF05991">
    <property type="entry name" value="NYN_YacP"/>
    <property type="match status" value="1"/>
</dbReference>
<dbReference type="OrthoDB" id="3173322at2"/>
<dbReference type="PANTHER" id="PTHR34547:SF1">
    <property type="entry name" value="YACP-LIKE NYN DOMAIN PROTEIN"/>
    <property type="match status" value="1"/>
</dbReference>
<organism evidence="1 2">
    <name type="scientific">Slackia faecicanis</name>
    <dbReference type="NCBI Taxonomy" id="255723"/>
    <lineage>
        <taxon>Bacteria</taxon>
        <taxon>Bacillati</taxon>
        <taxon>Actinomycetota</taxon>
        <taxon>Coriobacteriia</taxon>
        <taxon>Eggerthellales</taxon>
        <taxon>Eggerthellaceae</taxon>
        <taxon>Slackia</taxon>
    </lineage>
</organism>
<accession>A0A3N0AFB0</accession>
<name>A0A3N0AFB0_9ACTN</name>
<keyword evidence="2" id="KW-1185">Reference proteome</keyword>
<dbReference type="EMBL" id="QICB01000003">
    <property type="protein sequence ID" value="RNL19889.1"/>
    <property type="molecule type" value="Genomic_DNA"/>
</dbReference>
<comment type="caution">
    <text evidence="1">The sequence shown here is derived from an EMBL/GenBank/DDBJ whole genome shotgun (WGS) entry which is preliminary data.</text>
</comment>
<evidence type="ECO:0000313" key="2">
    <source>
        <dbReference type="Proteomes" id="UP000267368"/>
    </source>
</evidence>
<sequence length="182" mass="20079">MAKQRRKLLIVDGYNVLRSGSRYRHLRDAGPNPDYADDAFNRAREALINDVVAYAGRDCEAVIVFDGARNELSDGSCEKIAGVRIMFSRAGDSADKVIEKLSRDARERGIETMVVTSDATIQNTVFGFGVDRMSANGFSHAVEVNDHEYDLDECPRVAVKNTVGERLDPSVRAKLAALRDAL</sequence>
<dbReference type="PANTHER" id="PTHR34547">
    <property type="entry name" value="YACP-LIKE NYN DOMAIN PROTEIN"/>
    <property type="match status" value="1"/>
</dbReference>
<evidence type="ECO:0000313" key="1">
    <source>
        <dbReference type="EMBL" id="RNL19889.1"/>
    </source>
</evidence>
<gene>
    <name evidence="1" type="ORF">DMP07_05885</name>
</gene>
<dbReference type="RefSeq" id="WP_123198210.1">
    <property type="nucleotide sequence ID" value="NZ_QICB01000003.1"/>
</dbReference>
<reference evidence="2" key="1">
    <citation type="submission" date="2018-05" db="EMBL/GenBank/DDBJ databases">
        <title>Genome Sequencing of selected type strains of the family Eggerthellaceae.</title>
        <authorList>
            <person name="Danylec N."/>
            <person name="Stoll D.A."/>
            <person name="Doetsch A."/>
            <person name="Huch M."/>
        </authorList>
    </citation>
    <scope>NUCLEOTIDE SEQUENCE [LARGE SCALE GENOMIC DNA]</scope>
    <source>
        <strain evidence="2">DSM 17537</strain>
    </source>
</reference>
<dbReference type="Proteomes" id="UP000267368">
    <property type="component" value="Unassembled WGS sequence"/>
</dbReference>
<protein>
    <submittedName>
        <fullName evidence="1">RNA-binding protein</fullName>
    </submittedName>
</protein>
<dbReference type="AlphaFoldDB" id="A0A3N0AFB0"/>